<organism evidence="4 5">
    <name type="scientific">Ideonella paludis</name>
    <dbReference type="NCBI Taxonomy" id="1233411"/>
    <lineage>
        <taxon>Bacteria</taxon>
        <taxon>Pseudomonadati</taxon>
        <taxon>Pseudomonadota</taxon>
        <taxon>Betaproteobacteria</taxon>
        <taxon>Burkholderiales</taxon>
        <taxon>Sphaerotilaceae</taxon>
        <taxon>Ideonella</taxon>
    </lineage>
</organism>
<dbReference type="Gene3D" id="3.40.190.150">
    <property type="entry name" value="Bordetella uptake gene, domain 1"/>
    <property type="match status" value="1"/>
</dbReference>
<feature type="compositionally biased region" description="Pro residues" evidence="2">
    <location>
        <begin position="34"/>
        <end position="50"/>
    </location>
</feature>
<dbReference type="InterPro" id="IPR042100">
    <property type="entry name" value="Bug_dom1"/>
</dbReference>
<dbReference type="PANTHER" id="PTHR42928">
    <property type="entry name" value="TRICARBOXYLATE-BINDING PROTEIN"/>
    <property type="match status" value="1"/>
</dbReference>
<accession>A0ABS5E0F2</accession>
<evidence type="ECO:0000256" key="3">
    <source>
        <dbReference type="SAM" id="SignalP"/>
    </source>
</evidence>
<comment type="caution">
    <text evidence="4">The sequence shown here is derived from an EMBL/GenBank/DDBJ whole genome shotgun (WGS) entry which is preliminary data.</text>
</comment>
<dbReference type="Proteomes" id="UP000672097">
    <property type="component" value="Unassembled WGS sequence"/>
</dbReference>
<proteinExistence type="inferred from homology"/>
<dbReference type="RefSeq" id="WP_210810288.1">
    <property type="nucleotide sequence ID" value="NZ_JAGQDG010000006.1"/>
</dbReference>
<gene>
    <name evidence="4" type="ORF">KAK11_16295</name>
</gene>
<feature type="region of interest" description="Disordered" evidence="2">
    <location>
        <begin position="28"/>
        <end position="50"/>
    </location>
</feature>
<evidence type="ECO:0000256" key="1">
    <source>
        <dbReference type="ARBA" id="ARBA00006987"/>
    </source>
</evidence>
<evidence type="ECO:0000313" key="5">
    <source>
        <dbReference type="Proteomes" id="UP000672097"/>
    </source>
</evidence>
<evidence type="ECO:0000256" key="2">
    <source>
        <dbReference type="SAM" id="MobiDB-lite"/>
    </source>
</evidence>
<keyword evidence="5" id="KW-1185">Reference proteome</keyword>
<dbReference type="InterPro" id="IPR005064">
    <property type="entry name" value="BUG"/>
</dbReference>
<comment type="similarity">
    <text evidence="1">Belongs to the UPF0065 (bug) family.</text>
</comment>
<keyword evidence="3" id="KW-0732">Signal</keyword>
<dbReference type="Gene3D" id="3.40.190.10">
    <property type="entry name" value="Periplasmic binding protein-like II"/>
    <property type="match status" value="1"/>
</dbReference>
<dbReference type="PIRSF" id="PIRSF017082">
    <property type="entry name" value="YflP"/>
    <property type="match status" value="1"/>
</dbReference>
<name>A0ABS5E0F2_9BURK</name>
<evidence type="ECO:0000313" key="4">
    <source>
        <dbReference type="EMBL" id="MBQ0936888.1"/>
    </source>
</evidence>
<dbReference type="PANTHER" id="PTHR42928:SF3">
    <property type="entry name" value="UPF0065 PROTEIN YFLP"/>
    <property type="match status" value="1"/>
</dbReference>
<dbReference type="Pfam" id="PF03401">
    <property type="entry name" value="TctC"/>
    <property type="match status" value="1"/>
</dbReference>
<protein>
    <submittedName>
        <fullName evidence="4">Tripartite tricarboxylate transporter substrate binding protein</fullName>
    </submittedName>
</protein>
<reference evidence="4 5" key="1">
    <citation type="submission" date="2021-04" db="EMBL/GenBank/DDBJ databases">
        <title>The genome sequence of type strain Ideonella paludis KCTC 32238.</title>
        <authorList>
            <person name="Liu Y."/>
        </authorList>
    </citation>
    <scope>NUCLEOTIDE SEQUENCE [LARGE SCALE GENOMIC DNA]</scope>
    <source>
        <strain evidence="4 5">KCTC 32238</strain>
    </source>
</reference>
<dbReference type="EMBL" id="JAGQDG010000006">
    <property type="protein sequence ID" value="MBQ0936888.1"/>
    <property type="molecule type" value="Genomic_DNA"/>
</dbReference>
<feature type="signal peptide" evidence="3">
    <location>
        <begin position="1"/>
        <end position="25"/>
    </location>
</feature>
<feature type="chain" id="PRO_5047053743" evidence="3">
    <location>
        <begin position="26"/>
        <end position="348"/>
    </location>
</feature>
<sequence>MDRRSWVLAGAAGTLLSALGQGAHAQAVATPAAPRAPAPNRPAPTPQPAGPAPVALPLMRIYIPGSAGGGWDQTGRALGAAIQAAGLAQKVEYENKGGKGGTIGLADFVERFSSDPAALLVGGMVMVGAIAASRPKITLAQVTPLARLTSDYMVLVSGATSKIRDLKDLADEMKRDLSSVVFTGGSAGGVDHMLAAMMARQLRLDVSKLKYEPNPGGKEAVAMITSGKATVAISGYSEFKGDIEAKVLTPLAVSSRRKLYGIPSLSEGGIQTDLANWRGVFAAGKISEEQQANLRRIITRATETPQWRQTVADKNWNVATLIGKDFADSLTIEQAMAEAIAMILKLKA</sequence>